<evidence type="ECO:0000313" key="1">
    <source>
        <dbReference type="EMBL" id="OIW20195.1"/>
    </source>
</evidence>
<comment type="caution">
    <text evidence="1">The sequence shown here is derived from an EMBL/GenBank/DDBJ whole genome shotgun (WGS) entry which is preliminary data.</text>
</comment>
<dbReference type="Proteomes" id="UP000188354">
    <property type="component" value="Unassembled WGS sequence"/>
</dbReference>
<proteinExistence type="predicted"/>
<dbReference type="Gramene" id="OIW20195">
    <property type="protein sequence ID" value="OIW20195"/>
    <property type="gene ID" value="TanjilG_06596"/>
</dbReference>
<dbReference type="EMBL" id="MLAU01006874">
    <property type="protein sequence ID" value="OIW20195.1"/>
    <property type="molecule type" value="Genomic_DNA"/>
</dbReference>
<accession>A0A394D9Y3</accession>
<name>A0A394D9Y3_LUPAN</name>
<gene>
    <name evidence="1" type="ORF">TanjilG_06596</name>
</gene>
<sequence>MICSGKHGVDGIFKKRNGIIRGKDILSNSIGTSMDTVDESSSFAMLNYKVALSPLKLSTTDMSSVKNTSQIQTSENSVDHDSDVDSPCWKGTMAICPTPSKTSGLKKFIMLRKQPKNTTV</sequence>
<reference evidence="1 2" key="1">
    <citation type="journal article" date="2017" name="Plant Biotechnol. J.">
        <title>A comprehensive draft genome sequence for lupin (Lupinus angustifolius), an emerging health food: insights into plant-microbe interactions and legume evolution.</title>
        <authorList>
            <person name="Hane J.K."/>
            <person name="Ming Y."/>
            <person name="Kamphuis L.G."/>
            <person name="Nelson M.N."/>
            <person name="Garg G."/>
            <person name="Atkins C.A."/>
            <person name="Bayer P.E."/>
            <person name="Bravo A."/>
            <person name="Bringans S."/>
            <person name="Cannon S."/>
            <person name="Edwards D."/>
            <person name="Foley R."/>
            <person name="Gao L.L."/>
            <person name="Harrison M.J."/>
            <person name="Huang W."/>
            <person name="Hurgobin B."/>
            <person name="Li S."/>
            <person name="Liu C.W."/>
            <person name="McGrath A."/>
            <person name="Morahan G."/>
            <person name="Murray J."/>
            <person name="Weller J."/>
            <person name="Jian J."/>
            <person name="Singh K.B."/>
        </authorList>
    </citation>
    <scope>NUCLEOTIDE SEQUENCE [LARGE SCALE GENOMIC DNA]</scope>
    <source>
        <strain evidence="2">cv. Tanjil</strain>
        <tissue evidence="1">Whole plant</tissue>
    </source>
</reference>
<keyword evidence="2" id="KW-1185">Reference proteome</keyword>
<dbReference type="AlphaFoldDB" id="A0A394D9Y3"/>
<protein>
    <submittedName>
        <fullName evidence="1">Uncharacterized protein</fullName>
    </submittedName>
</protein>
<organism evidence="1 2">
    <name type="scientific">Lupinus angustifolius</name>
    <name type="common">Narrow-leaved blue lupine</name>
    <dbReference type="NCBI Taxonomy" id="3871"/>
    <lineage>
        <taxon>Eukaryota</taxon>
        <taxon>Viridiplantae</taxon>
        <taxon>Streptophyta</taxon>
        <taxon>Embryophyta</taxon>
        <taxon>Tracheophyta</taxon>
        <taxon>Spermatophyta</taxon>
        <taxon>Magnoliopsida</taxon>
        <taxon>eudicotyledons</taxon>
        <taxon>Gunneridae</taxon>
        <taxon>Pentapetalae</taxon>
        <taxon>rosids</taxon>
        <taxon>fabids</taxon>
        <taxon>Fabales</taxon>
        <taxon>Fabaceae</taxon>
        <taxon>Papilionoideae</taxon>
        <taxon>50 kb inversion clade</taxon>
        <taxon>genistoids sensu lato</taxon>
        <taxon>core genistoids</taxon>
        <taxon>Genisteae</taxon>
        <taxon>Lupinus</taxon>
    </lineage>
</organism>
<evidence type="ECO:0000313" key="2">
    <source>
        <dbReference type="Proteomes" id="UP000188354"/>
    </source>
</evidence>